<dbReference type="EMBL" id="JAHXDN010000005">
    <property type="protein sequence ID" value="MBW4709789.1"/>
    <property type="molecule type" value="Genomic_DNA"/>
</dbReference>
<feature type="compositionally biased region" description="Low complexity" evidence="1">
    <location>
        <begin position="34"/>
        <end position="46"/>
    </location>
</feature>
<feature type="region of interest" description="Disordered" evidence="1">
    <location>
        <begin position="10"/>
        <end position="63"/>
    </location>
</feature>
<evidence type="ECO:0000256" key="1">
    <source>
        <dbReference type="SAM" id="MobiDB-lite"/>
    </source>
</evidence>
<dbReference type="Proteomes" id="UP001138661">
    <property type="component" value="Unassembled WGS sequence"/>
</dbReference>
<dbReference type="AlphaFoldDB" id="A0A9X1FYP5"/>
<comment type="caution">
    <text evidence="2">The sequence shown here is derived from an EMBL/GenBank/DDBJ whole genome shotgun (WGS) entry which is preliminary data.</text>
</comment>
<proteinExistence type="predicted"/>
<dbReference type="RefSeq" id="WP_219505679.1">
    <property type="nucleotide sequence ID" value="NZ_JAHXDN010000005.1"/>
</dbReference>
<gene>
    <name evidence="2" type="ORF">KX928_18530</name>
</gene>
<accession>A0A9X1FYP5</accession>
<reference evidence="2" key="1">
    <citation type="submission" date="2021-07" db="EMBL/GenBank/DDBJ databases">
        <title>Roseobacter insulae sp. nov., isolated from a tidal flat.</title>
        <authorList>
            <person name="Park S."/>
            <person name="Yoon J.-H."/>
        </authorList>
    </citation>
    <scope>NUCLEOTIDE SEQUENCE</scope>
    <source>
        <strain evidence="2">YSTF-M11</strain>
    </source>
</reference>
<sequence length="155" mass="15706">MSAISFIAPYAPQPVAPSQGDPQVAGLQASQPLANTSSGSNAGSTSDHSGQGAGDGTGTGGAQLATLLKRGRVAMLPVEASSKSVIDAQTRPTIDYLAQQAQLRAESAAIQEARAAARAQERAEAMAQAAADAAKPEYDLPNPLPTAPILERDDA</sequence>
<protein>
    <submittedName>
        <fullName evidence="2">Uncharacterized protein</fullName>
    </submittedName>
</protein>
<feature type="region of interest" description="Disordered" evidence="1">
    <location>
        <begin position="127"/>
        <end position="155"/>
    </location>
</feature>
<name>A0A9X1FYP5_9RHOB</name>
<evidence type="ECO:0000313" key="3">
    <source>
        <dbReference type="Proteomes" id="UP001138661"/>
    </source>
</evidence>
<keyword evidence="3" id="KW-1185">Reference proteome</keyword>
<evidence type="ECO:0000313" key="2">
    <source>
        <dbReference type="EMBL" id="MBW4709789.1"/>
    </source>
</evidence>
<feature type="compositionally biased region" description="Gly residues" evidence="1">
    <location>
        <begin position="51"/>
        <end position="61"/>
    </location>
</feature>
<organism evidence="2 3">
    <name type="scientific">Roseobacter insulae</name>
    <dbReference type="NCBI Taxonomy" id="2859783"/>
    <lineage>
        <taxon>Bacteria</taxon>
        <taxon>Pseudomonadati</taxon>
        <taxon>Pseudomonadota</taxon>
        <taxon>Alphaproteobacteria</taxon>
        <taxon>Rhodobacterales</taxon>
        <taxon>Roseobacteraceae</taxon>
        <taxon>Roseobacter</taxon>
    </lineage>
</organism>